<dbReference type="Gene3D" id="3.40.366.10">
    <property type="entry name" value="Malonyl-Coenzyme A Acyl Carrier Protein, domain 2"/>
    <property type="match status" value="1"/>
</dbReference>
<proteinExistence type="predicted"/>
<comment type="caution">
    <text evidence="1">The sequence shown here is derived from an EMBL/GenBank/DDBJ whole genome shotgun (WGS) entry which is preliminary data.</text>
</comment>
<dbReference type="SUPFAM" id="SSF52151">
    <property type="entry name" value="FabD/lysophospholipase-like"/>
    <property type="match status" value="1"/>
</dbReference>
<evidence type="ECO:0000313" key="2">
    <source>
        <dbReference type="Proteomes" id="UP001279734"/>
    </source>
</evidence>
<keyword evidence="2" id="KW-1185">Reference proteome</keyword>
<name>A0AAD3P2P5_NEPGR</name>
<dbReference type="InterPro" id="IPR016035">
    <property type="entry name" value="Acyl_Trfase/lysoPLipase"/>
</dbReference>
<organism evidence="1 2">
    <name type="scientific">Nepenthes gracilis</name>
    <name type="common">Slender pitcher plant</name>
    <dbReference type="NCBI Taxonomy" id="150966"/>
    <lineage>
        <taxon>Eukaryota</taxon>
        <taxon>Viridiplantae</taxon>
        <taxon>Streptophyta</taxon>
        <taxon>Embryophyta</taxon>
        <taxon>Tracheophyta</taxon>
        <taxon>Spermatophyta</taxon>
        <taxon>Magnoliopsida</taxon>
        <taxon>eudicotyledons</taxon>
        <taxon>Gunneridae</taxon>
        <taxon>Pentapetalae</taxon>
        <taxon>Caryophyllales</taxon>
        <taxon>Nepenthaceae</taxon>
        <taxon>Nepenthes</taxon>
    </lineage>
</organism>
<dbReference type="GO" id="GO:0016740">
    <property type="term" value="F:transferase activity"/>
    <property type="evidence" value="ECO:0007669"/>
    <property type="project" value="InterPro"/>
</dbReference>
<reference evidence="1" key="1">
    <citation type="submission" date="2023-05" db="EMBL/GenBank/DDBJ databases">
        <title>Nepenthes gracilis genome sequencing.</title>
        <authorList>
            <person name="Fukushima K."/>
        </authorList>
    </citation>
    <scope>NUCLEOTIDE SEQUENCE</scope>
    <source>
        <strain evidence="1">SING2019-196</strain>
    </source>
</reference>
<dbReference type="PANTHER" id="PTHR47170">
    <property type="entry name" value="MALONYL-COA ACP TRANSACYLASE, ACP-BINDING"/>
    <property type="match status" value="1"/>
</dbReference>
<dbReference type="EMBL" id="BSYO01000001">
    <property type="protein sequence ID" value="GMG98200.1"/>
    <property type="molecule type" value="Genomic_DNA"/>
</dbReference>
<dbReference type="InterPro" id="IPR001227">
    <property type="entry name" value="Ac_transferase_dom_sf"/>
</dbReference>
<sequence>MRLAIVRTFHTSFMEPALIRLEAVLAATEIRTKSILVISNVDGQPHAQPATIKKLLAHQEIASKTILSIGLKKSNELGPGKE</sequence>
<dbReference type="Proteomes" id="UP001279734">
    <property type="component" value="Unassembled WGS sequence"/>
</dbReference>
<dbReference type="InterPro" id="IPR052760">
    <property type="entry name" value="Mitochondrial_malonyltrans"/>
</dbReference>
<protein>
    <submittedName>
        <fullName evidence="1">Uncharacterized protein</fullName>
    </submittedName>
</protein>
<gene>
    <name evidence="1" type="ORF">Nepgr_000040</name>
</gene>
<dbReference type="AlphaFoldDB" id="A0AAD3P2P5"/>
<dbReference type="PANTHER" id="PTHR47170:SF2">
    <property type="entry name" value="MALONYL-COA:ACP TRANSACYLASE (MAT) DOMAIN-CONTAINING PROTEIN"/>
    <property type="match status" value="1"/>
</dbReference>
<accession>A0AAD3P2P5</accession>
<evidence type="ECO:0000313" key="1">
    <source>
        <dbReference type="EMBL" id="GMG98200.1"/>
    </source>
</evidence>